<sequence length="222" mass="25224">MLDREPNIIADQKPSMKAASNKMDKLEQTILKKVIEAITLLTIDSFSLWKNQIENIFDLQELYNSLTSKKAKITKSQAVQLRTILTSKLDSSIRANLIDHNNEKDTRAIWKSISNYYYASSQASNLDISEDIVTYLILNKLPSALDDVSKRIAHPEKGRNPELALEQLWVYYNDQQAMGGGSGSKDDPIALLTNNSRKCKENAHNPLFGHSESNCWMLWNYS</sequence>
<dbReference type="EMBL" id="LAVV01011713">
    <property type="protein sequence ID" value="KNZ47438.1"/>
    <property type="molecule type" value="Genomic_DNA"/>
</dbReference>
<proteinExistence type="predicted"/>
<evidence type="ECO:0000313" key="1">
    <source>
        <dbReference type="EMBL" id="KNZ47438.1"/>
    </source>
</evidence>
<dbReference type="AlphaFoldDB" id="A0A0L6UFX2"/>
<evidence type="ECO:0000313" key="2">
    <source>
        <dbReference type="Proteomes" id="UP000037035"/>
    </source>
</evidence>
<name>A0A0L6UFX2_9BASI</name>
<keyword evidence="2" id="KW-1185">Reference proteome</keyword>
<reference evidence="1 2" key="1">
    <citation type="submission" date="2015-08" db="EMBL/GenBank/DDBJ databases">
        <title>Next Generation Sequencing and Analysis of the Genome of Puccinia sorghi L Schw, the Causal Agent of Maize Common Rust.</title>
        <authorList>
            <person name="Rochi L."/>
            <person name="Burguener G."/>
            <person name="Darino M."/>
            <person name="Turjanski A."/>
            <person name="Kreff E."/>
            <person name="Dieguez M.J."/>
            <person name="Sacco F."/>
        </authorList>
    </citation>
    <scope>NUCLEOTIDE SEQUENCE [LARGE SCALE GENOMIC DNA]</scope>
    <source>
        <strain evidence="1 2">RO10H11247</strain>
    </source>
</reference>
<protein>
    <submittedName>
        <fullName evidence="1">Uncharacterized protein</fullName>
    </submittedName>
</protein>
<organism evidence="1 2">
    <name type="scientific">Puccinia sorghi</name>
    <dbReference type="NCBI Taxonomy" id="27349"/>
    <lineage>
        <taxon>Eukaryota</taxon>
        <taxon>Fungi</taxon>
        <taxon>Dikarya</taxon>
        <taxon>Basidiomycota</taxon>
        <taxon>Pucciniomycotina</taxon>
        <taxon>Pucciniomycetes</taxon>
        <taxon>Pucciniales</taxon>
        <taxon>Pucciniaceae</taxon>
        <taxon>Puccinia</taxon>
    </lineage>
</organism>
<dbReference type="Proteomes" id="UP000037035">
    <property type="component" value="Unassembled WGS sequence"/>
</dbReference>
<dbReference type="OrthoDB" id="2503017at2759"/>
<accession>A0A0L6UFX2</accession>
<gene>
    <name evidence="1" type="ORF">VP01_6395g2</name>
</gene>
<dbReference type="VEuPathDB" id="FungiDB:VP01_6395g2"/>
<comment type="caution">
    <text evidence="1">The sequence shown here is derived from an EMBL/GenBank/DDBJ whole genome shotgun (WGS) entry which is preliminary data.</text>
</comment>